<organism evidence="7">
    <name type="scientific">Cyprideis torosa</name>
    <dbReference type="NCBI Taxonomy" id="163714"/>
    <lineage>
        <taxon>Eukaryota</taxon>
        <taxon>Metazoa</taxon>
        <taxon>Ecdysozoa</taxon>
        <taxon>Arthropoda</taxon>
        <taxon>Crustacea</taxon>
        <taxon>Oligostraca</taxon>
        <taxon>Ostracoda</taxon>
        <taxon>Podocopa</taxon>
        <taxon>Podocopida</taxon>
        <taxon>Cytherocopina</taxon>
        <taxon>Cytheroidea</taxon>
        <taxon>Cytherideidae</taxon>
        <taxon>Cyprideis</taxon>
    </lineage>
</organism>
<evidence type="ECO:0000256" key="3">
    <source>
        <dbReference type="ARBA" id="ARBA00023157"/>
    </source>
</evidence>
<dbReference type="InterPro" id="IPR036880">
    <property type="entry name" value="Kunitz_BPTI_sf"/>
</dbReference>
<dbReference type="PANTHER" id="PTHR10083:SF374">
    <property type="entry name" value="BPTI_KUNITZ INHIBITOR DOMAIN-CONTAINING PROTEIN"/>
    <property type="match status" value="1"/>
</dbReference>
<dbReference type="Gene3D" id="4.10.410.10">
    <property type="entry name" value="Pancreatic trypsin inhibitor Kunitz domain"/>
    <property type="match status" value="1"/>
</dbReference>
<evidence type="ECO:0000256" key="4">
    <source>
        <dbReference type="SAM" id="Coils"/>
    </source>
</evidence>
<evidence type="ECO:0000256" key="2">
    <source>
        <dbReference type="ARBA" id="ARBA00022900"/>
    </source>
</evidence>
<keyword evidence="2" id="KW-0722">Serine protease inhibitor</keyword>
<proteinExistence type="predicted"/>
<sequence length="1026" mass="114884">MRAQIWAQLSTLTLVTTLRILVDTTPDSDKRTTWFQSPAKLSPENSTNSTSHDKAHSDDIGQFRQDDMVNCHQEKLVRTGRKLDYWLSRLPPHMHSALQSMAQQNRFPRPDENDLKALHIYSRPPALESYTQEPMQTTYSWRDETSPKKENLEESNLTSVIQKLIILISTLQEMVASQEEQFNQETDRHEEQLNEANSPDFENLYDVSSLQDYFDSFEDYIFETDANYAHAASEQFSLTTPTTTTDKAKDGLNTASHSERIVPTRSSQSAVAPEILKDLRTGRETDQKQPSRSRQNARLRSFLRQLLSDRPTPYSGQDILTLQDQALGDQSAKGTLLGDLYHSLSVQGITTPSPVDAILLTPPTTSGEMPEEQKLLNFLIGGQEQQKGKLSHSPNAITDLSSTFPIGPSRKNMFATSPITGKLYSGPQHRLQFTPPRLFQSIGHPRGEKLVGSPPQHHWFMITPNPEQFRQSHTSLPPLSPFPGPTGLYVYPLTPHSNGKLTASPEISVGKTNAHETELQRDQDQKFSKFQGSGRSRILEDIHSNSLRRPAVCLLEKSSGVGQRHQWRFRYFYSSSHDACVRFIYGGFQGNLNNFLTAEECQTFCLAGHGGNLSTYYISILNNAEPSIDGCLMPFDTGYGEPHEFISRIFHEPGDTPALASNHVTIELDDTSAQPIVNGLITTLGERGFTLDFLKANLVAVTPDGWECQRSSPATEGHDLAGNHHNPPRPRPRAAESKEQEIDERVSEYPPSSTEKIDPTLCPEDGALSSPCRRAQLSRFLEHVFEHRCILQHVRQDHESEKVDEITVIIASRTQLRVQKKELYLLNFSYTIHIILPDFGSTDVNTLQLANSSIAILINKNRPDTSPGAELFTRQYGEMPSLHSKAFRVNNRTRMFPDQPARASAPLPPGSEVLSEETPLSYAPEPSPPQTAAAGLPASRMSVSAPSFVALITLFSWTVNRVLARCMNNPPGVLRRSPFSTFIPPFFSRLRVSRYRSSVRLRPATSIALRMISFLDSYSPKAIVSA</sequence>
<feature type="compositionally biased region" description="Basic and acidic residues" evidence="5">
    <location>
        <begin position="733"/>
        <end position="747"/>
    </location>
</feature>
<dbReference type="SUPFAM" id="SSF57362">
    <property type="entry name" value="BPTI-like"/>
    <property type="match status" value="1"/>
</dbReference>
<dbReference type="SMART" id="SM00131">
    <property type="entry name" value="KU"/>
    <property type="match status" value="1"/>
</dbReference>
<dbReference type="GO" id="GO:0005615">
    <property type="term" value="C:extracellular space"/>
    <property type="evidence" value="ECO:0007669"/>
    <property type="project" value="TreeGrafter"/>
</dbReference>
<feature type="region of interest" description="Disordered" evidence="5">
    <location>
        <begin position="241"/>
        <end position="274"/>
    </location>
</feature>
<reference evidence="7" key="1">
    <citation type="submission" date="2020-11" db="EMBL/GenBank/DDBJ databases">
        <authorList>
            <person name="Tran Van P."/>
        </authorList>
    </citation>
    <scope>NUCLEOTIDE SEQUENCE</scope>
</reference>
<accession>A0A7R8WCV3</accession>
<dbReference type="PROSITE" id="PS50279">
    <property type="entry name" value="BPTI_KUNITZ_2"/>
    <property type="match status" value="1"/>
</dbReference>
<name>A0A7R8WCV3_9CRUS</name>
<keyword evidence="1" id="KW-0646">Protease inhibitor</keyword>
<dbReference type="AlphaFoldDB" id="A0A7R8WCV3"/>
<dbReference type="GO" id="GO:0004867">
    <property type="term" value="F:serine-type endopeptidase inhibitor activity"/>
    <property type="evidence" value="ECO:0007669"/>
    <property type="project" value="UniProtKB-KW"/>
</dbReference>
<feature type="region of interest" description="Disordered" evidence="5">
    <location>
        <begin position="898"/>
        <end position="935"/>
    </location>
</feature>
<dbReference type="InterPro" id="IPR002223">
    <property type="entry name" value="Kunitz_BPTI"/>
</dbReference>
<dbReference type="Pfam" id="PF00014">
    <property type="entry name" value="Kunitz_BPTI"/>
    <property type="match status" value="1"/>
</dbReference>
<evidence type="ECO:0000256" key="6">
    <source>
        <dbReference type="SAM" id="SignalP"/>
    </source>
</evidence>
<dbReference type="OrthoDB" id="4473401at2759"/>
<feature type="region of interest" description="Disordered" evidence="5">
    <location>
        <begin position="709"/>
        <end position="762"/>
    </location>
</feature>
<evidence type="ECO:0000313" key="7">
    <source>
        <dbReference type="EMBL" id="CAD7228129.1"/>
    </source>
</evidence>
<keyword evidence="6" id="KW-0732">Signal</keyword>
<dbReference type="InterPro" id="IPR050098">
    <property type="entry name" value="TFPI/VKTCI-like"/>
</dbReference>
<feature type="signal peptide" evidence="6">
    <location>
        <begin position="1"/>
        <end position="17"/>
    </location>
</feature>
<feature type="coiled-coil region" evidence="4">
    <location>
        <begin position="161"/>
        <end position="195"/>
    </location>
</feature>
<gene>
    <name evidence="7" type="ORF">CTOB1V02_LOCUS6018</name>
</gene>
<evidence type="ECO:0000256" key="1">
    <source>
        <dbReference type="ARBA" id="ARBA00022690"/>
    </source>
</evidence>
<protein>
    <submittedName>
        <fullName evidence="7">Uncharacterized protein</fullName>
    </submittedName>
</protein>
<feature type="region of interest" description="Disordered" evidence="5">
    <location>
        <begin position="28"/>
        <end position="58"/>
    </location>
</feature>
<evidence type="ECO:0000256" key="5">
    <source>
        <dbReference type="SAM" id="MobiDB-lite"/>
    </source>
</evidence>
<dbReference type="EMBL" id="OB661395">
    <property type="protein sequence ID" value="CAD7228129.1"/>
    <property type="molecule type" value="Genomic_DNA"/>
</dbReference>
<keyword evidence="3" id="KW-1015">Disulfide bond</keyword>
<feature type="chain" id="PRO_5043512487" evidence="6">
    <location>
        <begin position="18"/>
        <end position="1026"/>
    </location>
</feature>
<dbReference type="PANTHER" id="PTHR10083">
    <property type="entry name" value="KUNITZ-TYPE PROTEASE INHIBITOR-RELATED"/>
    <property type="match status" value="1"/>
</dbReference>
<dbReference type="CDD" id="cd00109">
    <property type="entry name" value="Kunitz-type"/>
    <property type="match status" value="1"/>
</dbReference>
<keyword evidence="4" id="KW-0175">Coiled coil</keyword>